<protein>
    <submittedName>
        <fullName evidence="2">Uncharacterized protein</fullName>
    </submittedName>
</protein>
<feature type="non-terminal residue" evidence="2">
    <location>
        <position position="1"/>
    </location>
</feature>
<feature type="non-terminal residue" evidence="2">
    <location>
        <position position="381"/>
    </location>
</feature>
<evidence type="ECO:0000313" key="2">
    <source>
        <dbReference type="EMBL" id="RFU31005.1"/>
    </source>
</evidence>
<dbReference type="Proteomes" id="UP000258309">
    <property type="component" value="Unassembled WGS sequence"/>
</dbReference>
<accession>A0A3E2HC84</accession>
<dbReference type="EMBL" id="NCSJ02000086">
    <property type="protein sequence ID" value="RFU31005.1"/>
    <property type="molecule type" value="Genomic_DNA"/>
</dbReference>
<dbReference type="OrthoDB" id="3786931at2759"/>
<dbReference type="AlphaFoldDB" id="A0A3E2HC84"/>
<name>A0A3E2HC84_SCYLI</name>
<feature type="region of interest" description="Disordered" evidence="1">
    <location>
        <begin position="234"/>
        <end position="260"/>
    </location>
</feature>
<feature type="compositionally biased region" description="Basic and acidic residues" evidence="1">
    <location>
        <begin position="234"/>
        <end position="243"/>
    </location>
</feature>
<keyword evidence="3" id="KW-1185">Reference proteome</keyword>
<sequence length="381" mass="43647">MPNLSIKGVEDLNAGEVELLTQLLSLPPGQVPTEQWLLDQETCLSQFPPQLLRPKSVLSRLSIKIDIAFKTESNPHLCHSHKTLNPHLIHTIFLLVATEATTRLGSIARNTERLPPNVYSFLKRLQMINSIWMDEDLYRVTFDATPYDARYERFPSGCEACILAAVGGNQTIISDLRAAILGRKRKRQKRESRLLKIVEGWMDWTGRGEELRSSSLELGREIRDFRKMLMAEKDERREKEKATAKVKVRRRRKRAGRESGTMPLLQNEMKDENNSYGRHGNKDQKKGNYEHGVEDAILDYYANLTSRADFNPDANIDDTILSISRSLEHMDISPDVENCSESNYSKLEVEEISMPLGEIKSTVERLSKMYRNLVEVDGERS</sequence>
<evidence type="ECO:0000313" key="3">
    <source>
        <dbReference type="Proteomes" id="UP000258309"/>
    </source>
</evidence>
<gene>
    <name evidence="2" type="ORF">B7463_g5328</name>
</gene>
<reference evidence="2 3" key="1">
    <citation type="submission" date="2018-05" db="EMBL/GenBank/DDBJ databases">
        <title>Draft genome sequence of Scytalidium lignicola DSM 105466, a ubiquitous saprotrophic fungus.</title>
        <authorList>
            <person name="Buettner E."/>
            <person name="Gebauer A.M."/>
            <person name="Hofrichter M."/>
            <person name="Liers C."/>
            <person name="Kellner H."/>
        </authorList>
    </citation>
    <scope>NUCLEOTIDE SEQUENCE [LARGE SCALE GENOMIC DNA]</scope>
    <source>
        <strain evidence="2 3">DSM 105466</strain>
    </source>
</reference>
<comment type="caution">
    <text evidence="2">The sequence shown here is derived from an EMBL/GenBank/DDBJ whole genome shotgun (WGS) entry which is preliminary data.</text>
</comment>
<evidence type="ECO:0000256" key="1">
    <source>
        <dbReference type="SAM" id="MobiDB-lite"/>
    </source>
</evidence>
<proteinExistence type="predicted"/>
<dbReference type="STRING" id="5539.A0A3E2HC84"/>
<organism evidence="2 3">
    <name type="scientific">Scytalidium lignicola</name>
    <name type="common">Hyphomycete</name>
    <dbReference type="NCBI Taxonomy" id="5539"/>
    <lineage>
        <taxon>Eukaryota</taxon>
        <taxon>Fungi</taxon>
        <taxon>Dikarya</taxon>
        <taxon>Ascomycota</taxon>
        <taxon>Pezizomycotina</taxon>
        <taxon>Leotiomycetes</taxon>
        <taxon>Leotiomycetes incertae sedis</taxon>
        <taxon>Scytalidium</taxon>
    </lineage>
</organism>
<feature type="compositionally biased region" description="Basic residues" evidence="1">
    <location>
        <begin position="244"/>
        <end position="255"/>
    </location>
</feature>